<dbReference type="AlphaFoldDB" id="A0AAV7TVZ8"/>
<proteinExistence type="predicted"/>
<protein>
    <submittedName>
        <fullName evidence="1">Uncharacterized protein</fullName>
    </submittedName>
</protein>
<sequence length="53" mass="6226">TIWFEKALDHHLQKPSYISIMVEGLHGSLRLLSYILLLRFQLVVPQASIEHRK</sequence>
<gene>
    <name evidence="1" type="ORF">NDU88_006151</name>
</gene>
<reference evidence="1" key="1">
    <citation type="journal article" date="2022" name="bioRxiv">
        <title>Sequencing and chromosome-scale assembly of the giantPleurodeles waltlgenome.</title>
        <authorList>
            <person name="Brown T."/>
            <person name="Elewa A."/>
            <person name="Iarovenko S."/>
            <person name="Subramanian E."/>
            <person name="Araus A.J."/>
            <person name="Petzold A."/>
            <person name="Susuki M."/>
            <person name="Suzuki K.-i.T."/>
            <person name="Hayashi T."/>
            <person name="Toyoda A."/>
            <person name="Oliveira C."/>
            <person name="Osipova E."/>
            <person name="Leigh N.D."/>
            <person name="Simon A."/>
            <person name="Yun M.H."/>
        </authorList>
    </citation>
    <scope>NUCLEOTIDE SEQUENCE</scope>
    <source>
        <strain evidence="1">20211129_DDA</strain>
        <tissue evidence="1">Liver</tissue>
    </source>
</reference>
<feature type="non-terminal residue" evidence="1">
    <location>
        <position position="53"/>
    </location>
</feature>
<accession>A0AAV7TVZ8</accession>
<dbReference type="EMBL" id="JANPWB010000006">
    <property type="protein sequence ID" value="KAJ1180940.1"/>
    <property type="molecule type" value="Genomic_DNA"/>
</dbReference>
<dbReference type="Proteomes" id="UP001066276">
    <property type="component" value="Chromosome 3_2"/>
</dbReference>
<name>A0AAV7TVZ8_PLEWA</name>
<evidence type="ECO:0000313" key="2">
    <source>
        <dbReference type="Proteomes" id="UP001066276"/>
    </source>
</evidence>
<comment type="caution">
    <text evidence="1">The sequence shown here is derived from an EMBL/GenBank/DDBJ whole genome shotgun (WGS) entry which is preliminary data.</text>
</comment>
<organism evidence="1 2">
    <name type="scientific">Pleurodeles waltl</name>
    <name type="common">Iberian ribbed newt</name>
    <dbReference type="NCBI Taxonomy" id="8319"/>
    <lineage>
        <taxon>Eukaryota</taxon>
        <taxon>Metazoa</taxon>
        <taxon>Chordata</taxon>
        <taxon>Craniata</taxon>
        <taxon>Vertebrata</taxon>
        <taxon>Euteleostomi</taxon>
        <taxon>Amphibia</taxon>
        <taxon>Batrachia</taxon>
        <taxon>Caudata</taxon>
        <taxon>Salamandroidea</taxon>
        <taxon>Salamandridae</taxon>
        <taxon>Pleurodelinae</taxon>
        <taxon>Pleurodeles</taxon>
    </lineage>
</organism>
<feature type="non-terminal residue" evidence="1">
    <location>
        <position position="1"/>
    </location>
</feature>
<evidence type="ECO:0000313" key="1">
    <source>
        <dbReference type="EMBL" id="KAJ1180940.1"/>
    </source>
</evidence>
<keyword evidence="2" id="KW-1185">Reference proteome</keyword>